<evidence type="ECO:0000313" key="3">
    <source>
        <dbReference type="Proteomes" id="UP001557470"/>
    </source>
</evidence>
<feature type="compositionally biased region" description="Low complexity" evidence="1">
    <location>
        <begin position="63"/>
        <end position="87"/>
    </location>
</feature>
<sequence length="87" mass="8691">MNHSPPKGVAPAARGRSPEGRTTKTHKQAGQEGRPTIPGRGRTPTSHCSAPSGTCEGGGSASGSGVLLQGQGFQGTQSQTAGGYMET</sequence>
<accession>A0ABD0WPN7</accession>
<evidence type="ECO:0000313" key="2">
    <source>
        <dbReference type="EMBL" id="KAL0978799.1"/>
    </source>
</evidence>
<name>A0ABD0WPN7_UMBPY</name>
<comment type="caution">
    <text evidence="2">The sequence shown here is derived from an EMBL/GenBank/DDBJ whole genome shotgun (WGS) entry which is preliminary data.</text>
</comment>
<feature type="region of interest" description="Disordered" evidence="1">
    <location>
        <begin position="1"/>
        <end position="87"/>
    </location>
</feature>
<gene>
    <name evidence="2" type="ORF">UPYG_G00175360</name>
</gene>
<keyword evidence="3" id="KW-1185">Reference proteome</keyword>
<reference evidence="2 3" key="1">
    <citation type="submission" date="2024-06" db="EMBL/GenBank/DDBJ databases">
        <authorList>
            <person name="Pan Q."/>
            <person name="Wen M."/>
            <person name="Jouanno E."/>
            <person name="Zahm M."/>
            <person name="Klopp C."/>
            <person name="Cabau C."/>
            <person name="Louis A."/>
            <person name="Berthelot C."/>
            <person name="Parey E."/>
            <person name="Roest Crollius H."/>
            <person name="Montfort J."/>
            <person name="Robinson-Rechavi M."/>
            <person name="Bouchez O."/>
            <person name="Lampietro C."/>
            <person name="Lopez Roques C."/>
            <person name="Donnadieu C."/>
            <person name="Postlethwait J."/>
            <person name="Bobe J."/>
            <person name="Verreycken H."/>
            <person name="Guiguen Y."/>
        </authorList>
    </citation>
    <scope>NUCLEOTIDE SEQUENCE [LARGE SCALE GENOMIC DNA]</scope>
    <source>
        <strain evidence="2">Up_M1</strain>
        <tissue evidence="2">Testis</tissue>
    </source>
</reference>
<dbReference type="EMBL" id="JAGEUA010000005">
    <property type="protein sequence ID" value="KAL0978799.1"/>
    <property type="molecule type" value="Genomic_DNA"/>
</dbReference>
<dbReference type="Proteomes" id="UP001557470">
    <property type="component" value="Unassembled WGS sequence"/>
</dbReference>
<proteinExistence type="predicted"/>
<organism evidence="2 3">
    <name type="scientific">Umbra pygmaea</name>
    <name type="common">Eastern mudminnow</name>
    <dbReference type="NCBI Taxonomy" id="75934"/>
    <lineage>
        <taxon>Eukaryota</taxon>
        <taxon>Metazoa</taxon>
        <taxon>Chordata</taxon>
        <taxon>Craniata</taxon>
        <taxon>Vertebrata</taxon>
        <taxon>Euteleostomi</taxon>
        <taxon>Actinopterygii</taxon>
        <taxon>Neopterygii</taxon>
        <taxon>Teleostei</taxon>
        <taxon>Protacanthopterygii</taxon>
        <taxon>Esociformes</taxon>
        <taxon>Umbridae</taxon>
        <taxon>Umbra</taxon>
    </lineage>
</organism>
<protein>
    <submittedName>
        <fullName evidence="2">Uncharacterized protein</fullName>
    </submittedName>
</protein>
<evidence type="ECO:0000256" key="1">
    <source>
        <dbReference type="SAM" id="MobiDB-lite"/>
    </source>
</evidence>
<dbReference type="AlphaFoldDB" id="A0ABD0WPN7"/>